<sequence>MTHPSNFSYVWHYTSQVSKKGCRRLVALWASGDGRRLILNDEADARLIGYVSPEKGYCKAKAQINWYQSAAKSNLYKQGPIIGYETMLKSGFLYAWEMPASAKGLGPPDSSCKTLFADLL</sequence>
<protein>
    <submittedName>
        <fullName evidence="1">Uncharacterized protein</fullName>
    </submittedName>
</protein>
<evidence type="ECO:0000313" key="2">
    <source>
        <dbReference type="Proteomes" id="UP001177023"/>
    </source>
</evidence>
<keyword evidence="2" id="KW-1185">Reference proteome</keyword>
<reference evidence="1" key="1">
    <citation type="submission" date="2023-06" db="EMBL/GenBank/DDBJ databases">
        <authorList>
            <person name="Delattre M."/>
        </authorList>
    </citation>
    <scope>NUCLEOTIDE SEQUENCE</scope>
    <source>
        <strain evidence="1">AF72</strain>
    </source>
</reference>
<organism evidence="1 2">
    <name type="scientific">Mesorhabditis spiculigera</name>
    <dbReference type="NCBI Taxonomy" id="96644"/>
    <lineage>
        <taxon>Eukaryota</taxon>
        <taxon>Metazoa</taxon>
        <taxon>Ecdysozoa</taxon>
        <taxon>Nematoda</taxon>
        <taxon>Chromadorea</taxon>
        <taxon>Rhabditida</taxon>
        <taxon>Rhabditina</taxon>
        <taxon>Rhabditomorpha</taxon>
        <taxon>Rhabditoidea</taxon>
        <taxon>Rhabditidae</taxon>
        <taxon>Mesorhabditinae</taxon>
        <taxon>Mesorhabditis</taxon>
    </lineage>
</organism>
<evidence type="ECO:0000313" key="1">
    <source>
        <dbReference type="EMBL" id="CAJ0587678.1"/>
    </source>
</evidence>
<dbReference type="Proteomes" id="UP001177023">
    <property type="component" value="Unassembled WGS sequence"/>
</dbReference>
<gene>
    <name evidence="1" type="ORF">MSPICULIGERA_LOCUS25633</name>
</gene>
<comment type="caution">
    <text evidence="1">The sequence shown here is derived from an EMBL/GenBank/DDBJ whole genome shotgun (WGS) entry which is preliminary data.</text>
</comment>
<proteinExistence type="predicted"/>
<name>A0AA36GCX8_9BILA</name>
<dbReference type="EMBL" id="CATQJA010002710">
    <property type="protein sequence ID" value="CAJ0587678.1"/>
    <property type="molecule type" value="Genomic_DNA"/>
</dbReference>
<accession>A0AA36GCX8</accession>
<feature type="non-terminal residue" evidence="1">
    <location>
        <position position="120"/>
    </location>
</feature>
<dbReference type="AlphaFoldDB" id="A0AA36GCX8"/>